<keyword evidence="4" id="KW-1185">Reference proteome</keyword>
<name>A0A1H2D137_9ACTN</name>
<accession>A0A1H2D137</accession>
<feature type="compositionally biased region" description="Basic and acidic residues" evidence="2">
    <location>
        <begin position="431"/>
        <end position="444"/>
    </location>
</feature>
<feature type="region of interest" description="Disordered" evidence="2">
    <location>
        <begin position="134"/>
        <end position="176"/>
    </location>
</feature>
<evidence type="ECO:0000256" key="2">
    <source>
        <dbReference type="SAM" id="MobiDB-lite"/>
    </source>
</evidence>
<evidence type="ECO:0000313" key="3">
    <source>
        <dbReference type="EMBL" id="SDT76465.1"/>
    </source>
</evidence>
<feature type="compositionally biased region" description="Gly residues" evidence="2">
    <location>
        <begin position="412"/>
        <end position="428"/>
    </location>
</feature>
<dbReference type="OrthoDB" id="3384464at2"/>
<evidence type="ECO:0000313" key="4">
    <source>
        <dbReference type="Proteomes" id="UP000198688"/>
    </source>
</evidence>
<gene>
    <name evidence="3" type="ORF">SAMN04489716_7629</name>
</gene>
<proteinExistence type="predicted"/>
<feature type="coiled-coil region" evidence="1">
    <location>
        <begin position="78"/>
        <end position="122"/>
    </location>
</feature>
<feature type="compositionally biased region" description="Low complexity" evidence="2">
    <location>
        <begin position="242"/>
        <end position="264"/>
    </location>
</feature>
<keyword evidence="1" id="KW-0175">Coiled coil</keyword>
<evidence type="ECO:0008006" key="5">
    <source>
        <dbReference type="Google" id="ProtNLM"/>
    </source>
</evidence>
<feature type="compositionally biased region" description="Low complexity" evidence="2">
    <location>
        <begin position="271"/>
        <end position="303"/>
    </location>
</feature>
<feature type="region of interest" description="Disordered" evidence="2">
    <location>
        <begin position="198"/>
        <end position="311"/>
    </location>
</feature>
<organism evidence="3 4">
    <name type="scientific">Actinoplanes derwentensis</name>
    <dbReference type="NCBI Taxonomy" id="113562"/>
    <lineage>
        <taxon>Bacteria</taxon>
        <taxon>Bacillati</taxon>
        <taxon>Actinomycetota</taxon>
        <taxon>Actinomycetes</taxon>
        <taxon>Micromonosporales</taxon>
        <taxon>Micromonosporaceae</taxon>
        <taxon>Actinoplanes</taxon>
    </lineage>
</organism>
<feature type="region of interest" description="Disordered" evidence="2">
    <location>
        <begin position="332"/>
        <end position="475"/>
    </location>
</feature>
<feature type="compositionally biased region" description="Polar residues" evidence="2">
    <location>
        <begin position="232"/>
        <end position="241"/>
    </location>
</feature>
<dbReference type="RefSeq" id="WP_092552494.1">
    <property type="nucleotide sequence ID" value="NZ_BOMJ01000099.1"/>
</dbReference>
<feature type="compositionally biased region" description="Low complexity" evidence="2">
    <location>
        <begin position="138"/>
        <end position="148"/>
    </location>
</feature>
<dbReference type="STRING" id="113562.SAMN04489716_7629"/>
<dbReference type="EMBL" id="LT629758">
    <property type="protein sequence ID" value="SDT76465.1"/>
    <property type="molecule type" value="Genomic_DNA"/>
</dbReference>
<evidence type="ECO:0000256" key="1">
    <source>
        <dbReference type="SAM" id="Coils"/>
    </source>
</evidence>
<feature type="compositionally biased region" description="Gly residues" evidence="2">
    <location>
        <begin position="212"/>
        <end position="222"/>
    </location>
</feature>
<sequence>MAVHDGGGTFASGWAGTPVPTMWAALKDYDGAPHWKMVGAWQKSYELLLTHISQVTQYRDNLATAWPPHKSKAAAAYVQELNGLIENLQETYDAAISNHTALSTATLAVEEARRELDKIQQEHTANAGLLAEYNAQNPTPSTTSGSTPTPTPTPSPSPQTPPVVPGRQVQLQQQAAGIMQSLSAELATAQTSFVAPRPYEPFVDQSGTEGLSNGGGVGGGSASGLTPGFTPRGSTPTGSSNVTTPTTSDRTTVPDTSVDTSGPGNQPPSQGPTLVETNPTTNPNVTNPFNPTTPTNTTTLPPNTGSPAGPFPFTPSTNVTSPGVGGGRFTPATSGGIPTGTGATRGGSFPNNGVIGGSPAAGGRGGMSSGTPGGMPGGAGGRGGQAGSGARGGQRVNPAGGMIGGQTANGRGANGAGQSGMGGPPGRRGNGRNDEDPQNRRWDPDNPWETDDGVDPVLLPAQEQRIDPGPSIGGR</sequence>
<dbReference type="AlphaFoldDB" id="A0A1H2D137"/>
<reference evidence="3 4" key="1">
    <citation type="submission" date="2016-10" db="EMBL/GenBank/DDBJ databases">
        <authorList>
            <person name="de Groot N.N."/>
        </authorList>
    </citation>
    <scope>NUCLEOTIDE SEQUENCE [LARGE SCALE GENOMIC DNA]</scope>
    <source>
        <strain evidence="3 4">DSM 43941</strain>
    </source>
</reference>
<dbReference type="Proteomes" id="UP000198688">
    <property type="component" value="Chromosome I"/>
</dbReference>
<feature type="compositionally biased region" description="Pro residues" evidence="2">
    <location>
        <begin position="149"/>
        <end position="164"/>
    </location>
</feature>
<feature type="compositionally biased region" description="Gly residues" evidence="2">
    <location>
        <begin position="354"/>
        <end position="392"/>
    </location>
</feature>
<protein>
    <recommendedName>
        <fullName evidence="5">PPE family protein</fullName>
    </recommendedName>
</protein>